<dbReference type="InterPro" id="IPR043519">
    <property type="entry name" value="NT_sf"/>
</dbReference>
<keyword evidence="4" id="KW-1185">Reference proteome</keyword>
<dbReference type="AlphaFoldDB" id="A0A246RS75"/>
<reference evidence="3 4" key="1">
    <citation type="submission" date="2017-03" db="EMBL/GenBank/DDBJ databases">
        <title>Whole genome sequence of Micromonospora wenchangensis, isolated from mangrove soil.</title>
        <authorList>
            <person name="Yang H."/>
        </authorList>
    </citation>
    <scope>NUCLEOTIDE SEQUENCE [LARGE SCALE GENOMIC DNA]</scope>
    <source>
        <strain evidence="3 4">CCTCC AA 2012002</strain>
    </source>
</reference>
<sequence length="286" mass="30976">MRHVPAPLIASTAGTDDRSTRCEPAGSHRRADPGRVDSVAVNSDNYNVDKIVDAVRATRPDVEGIVLVGSFARGEQHALSDLDVICLGNDLPEYELTVWDSRLVALQGKSVTQAQGDLLDPAICAQAVPSWRTARILHDPDGVAASVRAQAQAWDWPLVQGRLEQWAAETVTGFAEEALKLMAAIRDRRDVAAAAQAQLIAVHLTPVMAAARHELFTSENALWHGTAGDPRWFEALARVLPSEHWTAARGAVGLYLYAVDATYAWMSPAQRGVADFVRASTGELDR</sequence>
<dbReference type="Pfam" id="PF01909">
    <property type="entry name" value="NTP_transf_2"/>
    <property type="match status" value="1"/>
</dbReference>
<evidence type="ECO:0000259" key="2">
    <source>
        <dbReference type="Pfam" id="PF01909"/>
    </source>
</evidence>
<feature type="domain" description="Polymerase nucleotidyl transferase" evidence="2">
    <location>
        <begin position="49"/>
        <end position="93"/>
    </location>
</feature>
<dbReference type="InterPro" id="IPR002934">
    <property type="entry name" value="Polymerase_NTP_transf_dom"/>
</dbReference>
<evidence type="ECO:0000256" key="1">
    <source>
        <dbReference type="SAM" id="MobiDB-lite"/>
    </source>
</evidence>
<evidence type="ECO:0000313" key="3">
    <source>
        <dbReference type="EMBL" id="OWV11988.1"/>
    </source>
</evidence>
<dbReference type="CDD" id="cd05403">
    <property type="entry name" value="NT_KNTase_like"/>
    <property type="match status" value="1"/>
</dbReference>
<dbReference type="EMBL" id="MZMV01000004">
    <property type="protein sequence ID" value="OWV11988.1"/>
    <property type="molecule type" value="Genomic_DNA"/>
</dbReference>
<dbReference type="Proteomes" id="UP000197174">
    <property type="component" value="Unassembled WGS sequence"/>
</dbReference>
<accession>A0A246RS75</accession>
<feature type="region of interest" description="Disordered" evidence="1">
    <location>
        <begin position="1"/>
        <end position="35"/>
    </location>
</feature>
<dbReference type="GO" id="GO:0016779">
    <property type="term" value="F:nucleotidyltransferase activity"/>
    <property type="evidence" value="ECO:0007669"/>
    <property type="project" value="InterPro"/>
</dbReference>
<evidence type="ECO:0000313" key="4">
    <source>
        <dbReference type="Proteomes" id="UP000197174"/>
    </source>
</evidence>
<name>A0A246RS75_9ACTN</name>
<comment type="caution">
    <text evidence="3">The sequence shown here is derived from an EMBL/GenBank/DDBJ whole genome shotgun (WGS) entry which is preliminary data.</text>
</comment>
<proteinExistence type="predicted"/>
<organism evidence="3 4">
    <name type="scientific">Micromonospora wenchangensis</name>
    <dbReference type="NCBI Taxonomy" id="1185415"/>
    <lineage>
        <taxon>Bacteria</taxon>
        <taxon>Bacillati</taxon>
        <taxon>Actinomycetota</taxon>
        <taxon>Actinomycetes</taxon>
        <taxon>Micromonosporales</taxon>
        <taxon>Micromonosporaceae</taxon>
        <taxon>Micromonospora</taxon>
    </lineage>
</organism>
<dbReference type="Gene3D" id="3.30.460.10">
    <property type="entry name" value="Beta Polymerase, domain 2"/>
    <property type="match status" value="1"/>
</dbReference>
<gene>
    <name evidence="3" type="ORF">B5D80_03515</name>
</gene>
<dbReference type="SUPFAM" id="SSF81301">
    <property type="entry name" value="Nucleotidyltransferase"/>
    <property type="match status" value="1"/>
</dbReference>
<protein>
    <recommendedName>
        <fullName evidence="2">Polymerase nucleotidyl transferase domain-containing protein</fullName>
    </recommendedName>
</protein>